<dbReference type="InterPro" id="IPR052061">
    <property type="entry name" value="PTE-AB_protein"/>
</dbReference>
<name>A0A073B190_9PSEU</name>
<evidence type="ECO:0000313" key="3">
    <source>
        <dbReference type="EMBL" id="KEI45052.1"/>
    </source>
</evidence>
<organism evidence="3 4">
    <name type="scientific">Saccharopolyspora rectivirgula</name>
    <dbReference type="NCBI Taxonomy" id="28042"/>
    <lineage>
        <taxon>Bacteria</taxon>
        <taxon>Bacillati</taxon>
        <taxon>Actinomycetota</taxon>
        <taxon>Actinomycetes</taxon>
        <taxon>Pseudonocardiales</taxon>
        <taxon>Pseudonocardiaceae</taxon>
        <taxon>Saccharopolyspora</taxon>
    </lineage>
</organism>
<keyword evidence="4" id="KW-1185">Reference proteome</keyword>
<dbReference type="PANTHER" id="PTHR47260:SF3">
    <property type="entry name" value="THIOESTERASE FAMILY PROTEIN (AFU_ORTHOLOGUE AFUA_7G03960)"/>
    <property type="match status" value="1"/>
</dbReference>
<dbReference type="PANTHER" id="PTHR47260">
    <property type="entry name" value="UPF0644 PROTEIN PB2B4.06"/>
    <property type="match status" value="1"/>
</dbReference>
<dbReference type="eggNOG" id="COG2050">
    <property type="taxonomic scope" value="Bacteria"/>
</dbReference>
<comment type="caution">
    <text evidence="3">The sequence shown here is derived from an EMBL/GenBank/DDBJ whole genome shotgun (WGS) entry which is preliminary data.</text>
</comment>
<dbReference type="InterPro" id="IPR029069">
    <property type="entry name" value="HotDog_dom_sf"/>
</dbReference>
<evidence type="ECO:0000256" key="1">
    <source>
        <dbReference type="SAM" id="MobiDB-lite"/>
    </source>
</evidence>
<feature type="domain" description="Thioesterase" evidence="2">
    <location>
        <begin position="119"/>
        <end position="170"/>
    </location>
</feature>
<dbReference type="EMBL" id="JNVU01000017">
    <property type="protein sequence ID" value="KEI45052.1"/>
    <property type="molecule type" value="Genomic_DNA"/>
</dbReference>
<dbReference type="Proteomes" id="UP000031419">
    <property type="component" value="Unassembled WGS sequence"/>
</dbReference>
<dbReference type="InterPro" id="IPR006683">
    <property type="entry name" value="Thioestr_dom"/>
</dbReference>
<evidence type="ECO:0000313" key="4">
    <source>
        <dbReference type="Proteomes" id="UP000031419"/>
    </source>
</evidence>
<dbReference type="CDD" id="cd03443">
    <property type="entry name" value="PaaI_thioesterase"/>
    <property type="match status" value="1"/>
</dbReference>
<reference evidence="3 4" key="1">
    <citation type="submission" date="2014-06" db="EMBL/GenBank/DDBJ databases">
        <title>Saccharopolyspora rectivirgula DSM-43113 Genome sequencing.</title>
        <authorList>
            <person name="Barrera C."/>
            <person name="Millon L."/>
            <person name="Rognon B."/>
            <person name="Zaugg C."/>
            <person name="Monod M."/>
        </authorList>
    </citation>
    <scope>NUCLEOTIDE SEQUENCE [LARGE SCALE GENOMIC DNA]</scope>
    <source>
        <strain evidence="3 4">DSM 43113</strain>
    </source>
</reference>
<sequence length="222" mass="24146">MTDVATGEQRVPEERRPAVAELGAALRELTEAAVATEVDSSTLLDVARQVRQLVPKLTAVRRERGELPSVDGKSRHERNYNPVVGRGHPYAPPLEVEVSPGKAVGTCVLGLAHEGPPSYAHGGVSAMLLDQMLGHAHAASGKPGMTVRLNLRYRRPVPLRTPLLLQAQVVDEDPGRWTESVATITTCQDPDRVLVEAQARFVVPSAEQAKRIFGNLRRNTYS</sequence>
<dbReference type="Pfam" id="PF03061">
    <property type="entry name" value="4HBT"/>
    <property type="match status" value="1"/>
</dbReference>
<evidence type="ECO:0000259" key="2">
    <source>
        <dbReference type="Pfam" id="PF03061"/>
    </source>
</evidence>
<accession>A0A073B190</accession>
<dbReference type="SUPFAM" id="SSF54637">
    <property type="entry name" value="Thioesterase/thiol ester dehydrase-isomerase"/>
    <property type="match status" value="1"/>
</dbReference>
<proteinExistence type="predicted"/>
<gene>
    <name evidence="3" type="ORF">GU90_07600</name>
</gene>
<dbReference type="RefSeq" id="WP_236632817.1">
    <property type="nucleotide sequence ID" value="NZ_JAJUIW010000006.1"/>
</dbReference>
<feature type="compositionally biased region" description="Basic and acidic residues" evidence="1">
    <location>
        <begin position="66"/>
        <end position="79"/>
    </location>
</feature>
<protein>
    <submittedName>
        <fullName evidence="3">Thioesterase</fullName>
    </submittedName>
</protein>
<dbReference type="AlphaFoldDB" id="A0A073B190"/>
<feature type="region of interest" description="Disordered" evidence="1">
    <location>
        <begin position="66"/>
        <end position="86"/>
    </location>
</feature>
<dbReference type="Gene3D" id="3.10.129.10">
    <property type="entry name" value="Hotdog Thioesterase"/>
    <property type="match status" value="1"/>
</dbReference>
<dbReference type="STRING" id="28042.GU90_07600"/>